<comment type="caution">
    <text evidence="1">The sequence shown here is derived from an EMBL/GenBank/DDBJ whole genome shotgun (WGS) entry which is preliminary data.</text>
</comment>
<dbReference type="Proteomes" id="UP001319870">
    <property type="component" value="Unassembled WGS sequence"/>
</dbReference>
<sequence length="141" mass="15984">MSIAAVVEHGFELKLSYARARLAEVERMRQVYLASLDGMPQREIAQFAHLSQPSVHRLVARARVLGAEHESLEEIVLRRFVEDSSPDEMVERLISFENWVPRIADPVDGVLAEDSQQALEDLLEDGFISEEEIDRVLDARG</sequence>
<dbReference type="Gene3D" id="1.10.10.60">
    <property type="entry name" value="Homeodomain-like"/>
    <property type="match status" value="1"/>
</dbReference>
<protein>
    <submittedName>
        <fullName evidence="1">Uncharacterized protein</fullName>
    </submittedName>
</protein>
<organism evidence="1 2">
    <name type="scientific">Isoptericola luteus</name>
    <dbReference type="NCBI Taxonomy" id="2879484"/>
    <lineage>
        <taxon>Bacteria</taxon>
        <taxon>Bacillati</taxon>
        <taxon>Actinomycetota</taxon>
        <taxon>Actinomycetes</taxon>
        <taxon>Micrococcales</taxon>
        <taxon>Promicromonosporaceae</taxon>
        <taxon>Isoptericola</taxon>
    </lineage>
</organism>
<name>A0ABS7ZII7_9MICO</name>
<evidence type="ECO:0000313" key="2">
    <source>
        <dbReference type="Proteomes" id="UP001319870"/>
    </source>
</evidence>
<gene>
    <name evidence="1" type="ORF">LEP48_16000</name>
</gene>
<accession>A0ABS7ZII7</accession>
<reference evidence="1 2" key="1">
    <citation type="submission" date="2021-09" db="EMBL/GenBank/DDBJ databases">
        <title>Isoptericola luteus sp. nov., a novel bacterium isolated from Harbin, the capital city of Heilongjiang province.</title>
        <authorList>
            <person name="Li J."/>
        </authorList>
    </citation>
    <scope>NUCLEOTIDE SEQUENCE [LARGE SCALE GENOMIC DNA]</scope>
    <source>
        <strain evidence="1 2">NEAU-Y5</strain>
    </source>
</reference>
<dbReference type="EMBL" id="JAIXCQ010000013">
    <property type="protein sequence ID" value="MCA5894841.1"/>
    <property type="molecule type" value="Genomic_DNA"/>
</dbReference>
<evidence type="ECO:0000313" key="1">
    <source>
        <dbReference type="EMBL" id="MCA5894841.1"/>
    </source>
</evidence>
<keyword evidence="2" id="KW-1185">Reference proteome</keyword>
<proteinExistence type="predicted"/>
<dbReference type="RefSeq" id="WP_225566575.1">
    <property type="nucleotide sequence ID" value="NZ_JAIXCQ010000013.1"/>
</dbReference>